<accession>A0ACC2YQ76</accession>
<comment type="caution">
    <text evidence="1">The sequence shown here is derived from an EMBL/GenBank/DDBJ whole genome shotgun (WGS) entry which is preliminary data.</text>
</comment>
<proteinExistence type="predicted"/>
<keyword evidence="2" id="KW-1185">Reference proteome</keyword>
<sequence length="289" mass="31374">MANPQDPRIKNILIIGNQHLSSTILSALHRSTHSTLTLLTSPAKRPTSPLRPRAVAAQQGEGEGYGILREMQTAGEAEVGETDGEANGCCGECDCGEGHEQGVTVQTTDGFENEFEWVGVAVGCILDQKLISGDLGFDLQWQSATMHGTGKERFAVTSLARVGEVVARVVERWEQVKNQYLYSAGCITTADEIVGCLEKAMGKQWTVGHVETEQCVREGEQRIRSGFPDAGMFLIERSVLYDEELGAVKAFEEKDAKSVLDLKAEDLGRLVSHAVHDFEHHGKADCGCG</sequence>
<dbReference type="EMBL" id="JAPDRP010000023">
    <property type="protein sequence ID" value="KAJ9637156.1"/>
    <property type="molecule type" value="Genomic_DNA"/>
</dbReference>
<protein>
    <submittedName>
        <fullName evidence="1">Uncharacterized protein</fullName>
    </submittedName>
</protein>
<organism evidence="1 2">
    <name type="scientific">Coniosporium tulheliwenetii</name>
    <dbReference type="NCBI Taxonomy" id="3383036"/>
    <lineage>
        <taxon>Eukaryota</taxon>
        <taxon>Fungi</taxon>
        <taxon>Dikarya</taxon>
        <taxon>Ascomycota</taxon>
        <taxon>Pezizomycotina</taxon>
        <taxon>Dothideomycetes</taxon>
        <taxon>Dothideomycetes incertae sedis</taxon>
        <taxon>Coniosporium</taxon>
    </lineage>
</organism>
<reference evidence="1" key="1">
    <citation type="submission" date="2022-10" db="EMBL/GenBank/DDBJ databases">
        <title>Culturing micro-colonial fungi from biological soil crusts in the Mojave desert and describing Neophaeococcomyces mojavensis, and introducing the new genera and species Taxawa tesnikishii.</title>
        <authorList>
            <person name="Kurbessoian T."/>
            <person name="Stajich J.E."/>
        </authorList>
    </citation>
    <scope>NUCLEOTIDE SEQUENCE</scope>
    <source>
        <strain evidence="1">JES_115</strain>
    </source>
</reference>
<evidence type="ECO:0000313" key="2">
    <source>
        <dbReference type="Proteomes" id="UP001172680"/>
    </source>
</evidence>
<name>A0ACC2YQ76_9PEZI</name>
<evidence type="ECO:0000313" key="1">
    <source>
        <dbReference type="EMBL" id="KAJ9637156.1"/>
    </source>
</evidence>
<gene>
    <name evidence="1" type="ORF">H2199_007442</name>
</gene>
<dbReference type="Proteomes" id="UP001172680">
    <property type="component" value="Unassembled WGS sequence"/>
</dbReference>